<evidence type="ECO:0000256" key="8">
    <source>
        <dbReference type="RuleBase" id="RU000304"/>
    </source>
</evidence>
<feature type="domain" description="AGC-kinase C-terminal" evidence="10">
    <location>
        <begin position="357"/>
        <end position="428"/>
    </location>
</feature>
<dbReference type="PANTHER" id="PTHR24351">
    <property type="entry name" value="RIBOSOMAL PROTEIN S6 KINASE"/>
    <property type="match status" value="1"/>
</dbReference>
<evidence type="ECO:0000256" key="4">
    <source>
        <dbReference type="ARBA" id="ARBA00022741"/>
    </source>
</evidence>
<gene>
    <name evidence="11" type="ORF">ECRASSUSDP1_LOCUS11166</name>
</gene>
<evidence type="ECO:0000259" key="10">
    <source>
        <dbReference type="PROSITE" id="PS51285"/>
    </source>
</evidence>
<sequence>MGSVCCPLKDDSSTVRASSTEEQGDSEEYSFKSYFGSSSMTYSHPFTNRLNDSDKYSLEEDLKSSSYTETDRLLWARQQSENPGDVEFFSTSINLIDFNIIALVGKGSFSKVHLVQKKDNGQYYAMKELKKISLINERKKSRVLTEKKIFLQFNNPFIVKMYYAFQTVDKIYFILDFVNGGELYSHMVKESRFSETKTKFYAAEMVIALKTLHEAGVIYRDLKPNNVLLDSQGHIKLIDFGLSKFLEPNKEPTTSVVGTPNYIAPEILVQSEHTHMIDWWSFGVILYEMISGAPPFLDRNCFTHKDIYKNILNKKIFMSRKFSKDAKDLVSKLLRRDPKRRLGIKGVHEIMNHPFFKEVDWVKIAIKGYVPPYIPDLNGETDLANISQSYIEENYNEESGNIRMTDAEKEERYLEELSYRHSKDSIDY</sequence>
<dbReference type="Gene3D" id="3.30.200.20">
    <property type="entry name" value="Phosphorylase Kinase, domain 1"/>
    <property type="match status" value="1"/>
</dbReference>
<evidence type="ECO:0000313" key="12">
    <source>
        <dbReference type="Proteomes" id="UP001295684"/>
    </source>
</evidence>
<keyword evidence="5" id="KW-0418">Kinase</keyword>
<keyword evidence="1 8" id="KW-0723">Serine/threonine-protein kinase</keyword>
<dbReference type="InterPro" id="IPR017441">
    <property type="entry name" value="Protein_kinase_ATP_BS"/>
</dbReference>
<name>A0AAD1UN35_EUPCR</name>
<protein>
    <submittedName>
        <fullName evidence="11">Uncharacterized protein</fullName>
    </submittedName>
</protein>
<proteinExistence type="inferred from homology"/>
<evidence type="ECO:0000259" key="9">
    <source>
        <dbReference type="PROSITE" id="PS50011"/>
    </source>
</evidence>
<dbReference type="InterPro" id="IPR008271">
    <property type="entry name" value="Ser/Thr_kinase_AS"/>
</dbReference>
<dbReference type="SMART" id="SM00133">
    <property type="entry name" value="S_TK_X"/>
    <property type="match status" value="1"/>
</dbReference>
<dbReference type="CDD" id="cd05123">
    <property type="entry name" value="STKc_AGC"/>
    <property type="match status" value="1"/>
</dbReference>
<feature type="binding site" evidence="7">
    <location>
        <position position="127"/>
    </location>
    <ligand>
        <name>ATP</name>
        <dbReference type="ChEBI" id="CHEBI:30616"/>
    </ligand>
</feature>
<dbReference type="EMBL" id="CAMPGE010011017">
    <property type="protein sequence ID" value="CAI2369862.1"/>
    <property type="molecule type" value="Genomic_DNA"/>
</dbReference>
<evidence type="ECO:0000256" key="7">
    <source>
        <dbReference type="PROSITE-ProRule" id="PRU10141"/>
    </source>
</evidence>
<organism evidence="11 12">
    <name type="scientific">Euplotes crassus</name>
    <dbReference type="NCBI Taxonomy" id="5936"/>
    <lineage>
        <taxon>Eukaryota</taxon>
        <taxon>Sar</taxon>
        <taxon>Alveolata</taxon>
        <taxon>Ciliophora</taxon>
        <taxon>Intramacronucleata</taxon>
        <taxon>Spirotrichea</taxon>
        <taxon>Hypotrichia</taxon>
        <taxon>Euplotida</taxon>
        <taxon>Euplotidae</taxon>
        <taxon>Moneuplotes</taxon>
    </lineage>
</organism>
<keyword evidence="2" id="KW-0597">Phosphoprotein</keyword>
<dbReference type="FunFam" id="1.10.510.10:FF:000008">
    <property type="entry name" value="Non-specific serine/threonine protein kinase"/>
    <property type="match status" value="1"/>
</dbReference>
<keyword evidence="12" id="KW-1185">Reference proteome</keyword>
<dbReference type="GO" id="GO:0005524">
    <property type="term" value="F:ATP binding"/>
    <property type="evidence" value="ECO:0007669"/>
    <property type="project" value="UniProtKB-UniRule"/>
</dbReference>
<dbReference type="InterPro" id="IPR000961">
    <property type="entry name" value="AGC-kinase_C"/>
</dbReference>
<evidence type="ECO:0000256" key="1">
    <source>
        <dbReference type="ARBA" id="ARBA00022527"/>
    </source>
</evidence>
<dbReference type="Gene3D" id="1.10.510.10">
    <property type="entry name" value="Transferase(Phosphotransferase) domain 1"/>
    <property type="match status" value="1"/>
</dbReference>
<dbReference type="InterPro" id="IPR000719">
    <property type="entry name" value="Prot_kinase_dom"/>
</dbReference>
<dbReference type="PROSITE" id="PS00108">
    <property type="entry name" value="PROTEIN_KINASE_ST"/>
    <property type="match status" value="1"/>
</dbReference>
<dbReference type="InterPro" id="IPR045270">
    <property type="entry name" value="STKc_AGC"/>
</dbReference>
<dbReference type="GO" id="GO:0004674">
    <property type="term" value="F:protein serine/threonine kinase activity"/>
    <property type="evidence" value="ECO:0007669"/>
    <property type="project" value="UniProtKB-KW"/>
</dbReference>
<reference evidence="11" key="1">
    <citation type="submission" date="2023-07" db="EMBL/GenBank/DDBJ databases">
        <authorList>
            <consortium name="AG Swart"/>
            <person name="Singh M."/>
            <person name="Singh A."/>
            <person name="Seah K."/>
            <person name="Emmerich C."/>
        </authorList>
    </citation>
    <scope>NUCLEOTIDE SEQUENCE</scope>
    <source>
        <strain evidence="11">DP1</strain>
    </source>
</reference>
<evidence type="ECO:0000256" key="3">
    <source>
        <dbReference type="ARBA" id="ARBA00022679"/>
    </source>
</evidence>
<dbReference type="SUPFAM" id="SSF56112">
    <property type="entry name" value="Protein kinase-like (PK-like)"/>
    <property type="match status" value="1"/>
</dbReference>
<comment type="similarity">
    <text evidence="8">Belongs to the protein kinase superfamily.</text>
</comment>
<dbReference type="Pfam" id="PF00069">
    <property type="entry name" value="Pkinase"/>
    <property type="match status" value="1"/>
</dbReference>
<keyword evidence="6 7" id="KW-0067">ATP-binding</keyword>
<evidence type="ECO:0000313" key="11">
    <source>
        <dbReference type="EMBL" id="CAI2369862.1"/>
    </source>
</evidence>
<evidence type="ECO:0000256" key="6">
    <source>
        <dbReference type="ARBA" id="ARBA00022840"/>
    </source>
</evidence>
<accession>A0AAD1UN35</accession>
<dbReference type="AlphaFoldDB" id="A0AAD1UN35"/>
<comment type="caution">
    <text evidence="11">The sequence shown here is derived from an EMBL/GenBank/DDBJ whole genome shotgun (WGS) entry which is preliminary data.</text>
</comment>
<dbReference type="SMART" id="SM00220">
    <property type="entry name" value="S_TKc"/>
    <property type="match status" value="1"/>
</dbReference>
<dbReference type="InterPro" id="IPR011009">
    <property type="entry name" value="Kinase-like_dom_sf"/>
</dbReference>
<evidence type="ECO:0000256" key="5">
    <source>
        <dbReference type="ARBA" id="ARBA00022777"/>
    </source>
</evidence>
<keyword evidence="3" id="KW-0808">Transferase</keyword>
<dbReference type="PROSITE" id="PS51285">
    <property type="entry name" value="AGC_KINASE_CTER"/>
    <property type="match status" value="1"/>
</dbReference>
<keyword evidence="4 7" id="KW-0547">Nucleotide-binding</keyword>
<evidence type="ECO:0000256" key="2">
    <source>
        <dbReference type="ARBA" id="ARBA00022553"/>
    </source>
</evidence>
<dbReference type="PROSITE" id="PS50011">
    <property type="entry name" value="PROTEIN_KINASE_DOM"/>
    <property type="match status" value="1"/>
</dbReference>
<dbReference type="Proteomes" id="UP001295684">
    <property type="component" value="Unassembled WGS sequence"/>
</dbReference>
<dbReference type="PROSITE" id="PS00107">
    <property type="entry name" value="PROTEIN_KINASE_ATP"/>
    <property type="match status" value="1"/>
</dbReference>
<feature type="domain" description="Protein kinase" evidence="9">
    <location>
        <begin position="98"/>
        <end position="356"/>
    </location>
</feature>